<sequence length="72" mass="8311">MVIVCRKRRVDKVATMAVKEAVGEEEEEEEDKVEDEKWTLRSQALSAIQKRHSSFLLGYPLLVMSPSLRLHL</sequence>
<dbReference type="EMBL" id="JAWJWF010000045">
    <property type="protein sequence ID" value="KAK6627507.1"/>
    <property type="molecule type" value="Genomic_DNA"/>
</dbReference>
<name>A0ABR1AU82_POLSC</name>
<dbReference type="Proteomes" id="UP001359485">
    <property type="component" value="Unassembled WGS sequence"/>
</dbReference>
<evidence type="ECO:0000313" key="2">
    <source>
        <dbReference type="Proteomes" id="UP001359485"/>
    </source>
</evidence>
<accession>A0ABR1AU82</accession>
<protein>
    <submittedName>
        <fullName evidence="1">Uncharacterized protein</fullName>
    </submittedName>
</protein>
<gene>
    <name evidence="1" type="ORF">RUM44_009985</name>
</gene>
<proteinExistence type="predicted"/>
<organism evidence="1 2">
    <name type="scientific">Polyplax serrata</name>
    <name type="common">Common mouse louse</name>
    <dbReference type="NCBI Taxonomy" id="468196"/>
    <lineage>
        <taxon>Eukaryota</taxon>
        <taxon>Metazoa</taxon>
        <taxon>Ecdysozoa</taxon>
        <taxon>Arthropoda</taxon>
        <taxon>Hexapoda</taxon>
        <taxon>Insecta</taxon>
        <taxon>Pterygota</taxon>
        <taxon>Neoptera</taxon>
        <taxon>Paraneoptera</taxon>
        <taxon>Psocodea</taxon>
        <taxon>Troctomorpha</taxon>
        <taxon>Phthiraptera</taxon>
        <taxon>Anoplura</taxon>
        <taxon>Polyplacidae</taxon>
        <taxon>Polyplax</taxon>
    </lineage>
</organism>
<reference evidence="1 2" key="1">
    <citation type="submission" date="2023-09" db="EMBL/GenBank/DDBJ databases">
        <title>Genomes of two closely related lineages of the louse Polyplax serrata with different host specificities.</title>
        <authorList>
            <person name="Martinu J."/>
            <person name="Tarabai H."/>
            <person name="Stefka J."/>
            <person name="Hypsa V."/>
        </authorList>
    </citation>
    <scope>NUCLEOTIDE SEQUENCE [LARGE SCALE GENOMIC DNA]</scope>
    <source>
        <strain evidence="1">98ZLc_SE</strain>
    </source>
</reference>
<keyword evidence="2" id="KW-1185">Reference proteome</keyword>
<comment type="caution">
    <text evidence="1">The sequence shown here is derived from an EMBL/GenBank/DDBJ whole genome shotgun (WGS) entry which is preliminary data.</text>
</comment>
<evidence type="ECO:0000313" key="1">
    <source>
        <dbReference type="EMBL" id="KAK6627507.1"/>
    </source>
</evidence>